<name>G0IR59_BORAP</name>
<evidence type="ECO:0000313" key="1">
    <source>
        <dbReference type="EMBL" id="AEL69445.1"/>
    </source>
</evidence>
<dbReference type="KEGG" id="bafz:BafPKo_0218"/>
<organism evidence="1 2">
    <name type="scientific">Borreliella afzelii (strain PKo)</name>
    <name type="common">Borrelia afzelii</name>
    <dbReference type="NCBI Taxonomy" id="390236"/>
    <lineage>
        <taxon>Bacteria</taxon>
        <taxon>Pseudomonadati</taxon>
        <taxon>Spirochaetota</taxon>
        <taxon>Spirochaetia</taxon>
        <taxon>Spirochaetales</taxon>
        <taxon>Borreliaceae</taxon>
        <taxon>Borreliella</taxon>
    </lineage>
</organism>
<sequence length="73" mass="7838">MGENRFFIKRGEPPPTINTATVSPIALPIANIVPARMPRLADGIIILYIVCQSVAANARDANLYDLGTALSDE</sequence>
<evidence type="ECO:0000313" key="2">
    <source>
        <dbReference type="Proteomes" id="UP000005216"/>
    </source>
</evidence>
<gene>
    <name evidence="1" type="ordered locus">BafPKo_0218</name>
</gene>
<dbReference type="HOGENOM" id="CLU_2697252_0_0_12"/>
<dbReference type="EMBL" id="CP002933">
    <property type="protein sequence ID" value="AEL69445.1"/>
    <property type="molecule type" value="Genomic_DNA"/>
</dbReference>
<reference evidence="1 2" key="1">
    <citation type="journal article" date="2011" name="J. Bacteriol.">
        <title>Whole-genome sequences of two Borrelia afzelii and two Borrelia garinii Lyme disease agent isolates.</title>
        <authorList>
            <person name="Casjens S.R."/>
            <person name="Mongodin E.F."/>
            <person name="Qiu W.-G."/>
            <person name="Dunn J.J."/>
            <person name="Luft B.J."/>
            <person name="Fraser-Liggett C.M."/>
            <person name="Schutzer S.E."/>
        </authorList>
    </citation>
    <scope>NUCLEOTIDE SEQUENCE [LARGE SCALE GENOMIC DNA]</scope>
    <source>
        <strain evidence="1 2">PKo</strain>
    </source>
</reference>
<dbReference type="AlphaFoldDB" id="G0IR59"/>
<dbReference type="Proteomes" id="UP000005216">
    <property type="component" value="Chromosome"/>
</dbReference>
<protein>
    <submittedName>
        <fullName evidence="1">Uncharacterized protein</fullName>
    </submittedName>
</protein>
<accession>G0IR59</accession>
<proteinExistence type="predicted"/>
<keyword evidence="2" id="KW-1185">Reference proteome</keyword>